<dbReference type="Pfam" id="PF05930">
    <property type="entry name" value="Phage_AlpA"/>
    <property type="match status" value="1"/>
</dbReference>
<name>A0ABT0KUL0_9GAMM</name>
<protein>
    <submittedName>
        <fullName evidence="1">AlpA family transcriptional regulator</fullName>
    </submittedName>
</protein>
<dbReference type="Proteomes" id="UP001202134">
    <property type="component" value="Unassembled WGS sequence"/>
</dbReference>
<dbReference type="RefSeq" id="WP_248956860.1">
    <property type="nucleotide sequence ID" value="NZ_JAKIKU010000015.1"/>
</dbReference>
<evidence type="ECO:0000313" key="1">
    <source>
        <dbReference type="EMBL" id="MCL1047532.1"/>
    </source>
</evidence>
<evidence type="ECO:0000313" key="2">
    <source>
        <dbReference type="Proteomes" id="UP001202134"/>
    </source>
</evidence>
<proteinExistence type="predicted"/>
<reference evidence="1 2" key="1">
    <citation type="submission" date="2022-01" db="EMBL/GenBank/DDBJ databases">
        <title>Whole genome-based taxonomy of the Shewanellaceae.</title>
        <authorList>
            <person name="Martin-Rodriguez A.J."/>
        </authorList>
    </citation>
    <scope>NUCLEOTIDE SEQUENCE [LARGE SCALE GENOMIC DNA]</scope>
    <source>
        <strain evidence="1 2">DSM 24955</strain>
    </source>
</reference>
<sequence length="84" mass="9560">MKTSLFSPPAHDDSQDPIIKEQLRQFITAVSRSHAFQLERRSLFPKHIKFGDNSIGWKLNEILAWVHSRPTVKFNQGEADDGAA</sequence>
<keyword evidence="2" id="KW-1185">Reference proteome</keyword>
<dbReference type="Gene3D" id="1.10.238.160">
    <property type="match status" value="1"/>
</dbReference>
<dbReference type="InterPro" id="IPR010260">
    <property type="entry name" value="AlpA"/>
</dbReference>
<organism evidence="1 2">
    <name type="scientific">Shewanella electrodiphila</name>
    <dbReference type="NCBI Taxonomy" id="934143"/>
    <lineage>
        <taxon>Bacteria</taxon>
        <taxon>Pseudomonadati</taxon>
        <taxon>Pseudomonadota</taxon>
        <taxon>Gammaproteobacteria</taxon>
        <taxon>Alteromonadales</taxon>
        <taxon>Shewanellaceae</taxon>
        <taxon>Shewanella</taxon>
    </lineage>
</organism>
<accession>A0ABT0KUL0</accession>
<comment type="caution">
    <text evidence="1">The sequence shown here is derived from an EMBL/GenBank/DDBJ whole genome shotgun (WGS) entry which is preliminary data.</text>
</comment>
<dbReference type="EMBL" id="JAKIKU010000015">
    <property type="protein sequence ID" value="MCL1047532.1"/>
    <property type="molecule type" value="Genomic_DNA"/>
</dbReference>
<gene>
    <name evidence="1" type="ORF">L2737_19710</name>
</gene>